<comment type="similarity">
    <text evidence="1">Belongs to the DNA mismatch repair MutS family.</text>
</comment>
<evidence type="ECO:0000259" key="8">
    <source>
        <dbReference type="SMART" id="SM00533"/>
    </source>
</evidence>
<evidence type="ECO:0000256" key="6">
    <source>
        <dbReference type="ARBA" id="ARBA00023204"/>
    </source>
</evidence>
<dbReference type="SUPFAM" id="SSF53150">
    <property type="entry name" value="DNA repair protein MutS, domain II"/>
    <property type="match status" value="1"/>
</dbReference>
<dbReference type="PANTHER" id="PTHR11361">
    <property type="entry name" value="DNA MISMATCH REPAIR PROTEIN MUTS FAMILY MEMBER"/>
    <property type="match status" value="1"/>
</dbReference>
<dbReference type="InterPro" id="IPR045076">
    <property type="entry name" value="MutS"/>
</dbReference>
<keyword evidence="6" id="KW-0234">DNA repair</keyword>
<dbReference type="InterPro" id="IPR007695">
    <property type="entry name" value="DNA_mismatch_repair_MutS-lik_N"/>
</dbReference>
<evidence type="ECO:0000313" key="10">
    <source>
        <dbReference type="EMBL" id="CEQ40685.1"/>
    </source>
</evidence>
<dbReference type="GO" id="GO:0005524">
    <property type="term" value="F:ATP binding"/>
    <property type="evidence" value="ECO:0007669"/>
    <property type="project" value="UniProtKB-KW"/>
</dbReference>
<feature type="domain" description="DNA mismatch repair protein MutS core" evidence="8">
    <location>
        <begin position="378"/>
        <end position="740"/>
    </location>
</feature>
<reference evidence="11" key="1">
    <citation type="submission" date="2015-02" db="EMBL/GenBank/DDBJ databases">
        <authorList>
            <person name="Gon?alves P."/>
        </authorList>
    </citation>
    <scope>NUCLEOTIDE SEQUENCE [LARGE SCALE GENOMIC DNA]</scope>
</reference>
<dbReference type="InterPro" id="IPR017261">
    <property type="entry name" value="DNA_mismatch_repair_MutS/MSH"/>
</dbReference>
<feature type="region of interest" description="Disordered" evidence="7">
    <location>
        <begin position="52"/>
        <end position="73"/>
    </location>
</feature>
<feature type="non-terminal residue" evidence="10">
    <location>
        <position position="1"/>
    </location>
</feature>
<evidence type="ECO:0000259" key="9">
    <source>
        <dbReference type="SMART" id="SM00534"/>
    </source>
</evidence>
<dbReference type="Gene3D" id="1.10.1420.10">
    <property type="match status" value="2"/>
</dbReference>
<keyword evidence="2" id="KW-0547">Nucleotide-binding</keyword>
<dbReference type="InterPro" id="IPR016151">
    <property type="entry name" value="DNA_mismatch_repair_MutS_N"/>
</dbReference>
<dbReference type="OrthoDB" id="2534523at2759"/>
<evidence type="ECO:0000256" key="4">
    <source>
        <dbReference type="ARBA" id="ARBA00022840"/>
    </source>
</evidence>
<dbReference type="GO" id="GO:0006298">
    <property type="term" value="P:mismatch repair"/>
    <property type="evidence" value="ECO:0007669"/>
    <property type="project" value="InterPro"/>
</dbReference>
<dbReference type="Gene3D" id="3.40.1170.10">
    <property type="entry name" value="DNA repair protein MutS, domain I"/>
    <property type="match status" value="1"/>
</dbReference>
<keyword evidence="5" id="KW-0238">DNA-binding</keyword>
<dbReference type="EMBL" id="CENE01000008">
    <property type="protein sequence ID" value="CEQ40685.1"/>
    <property type="molecule type" value="Genomic_DNA"/>
</dbReference>
<keyword evidence="3" id="KW-0227">DNA damage</keyword>
<dbReference type="GO" id="GO:0030983">
    <property type="term" value="F:mismatched DNA binding"/>
    <property type="evidence" value="ECO:0007669"/>
    <property type="project" value="InterPro"/>
</dbReference>
<dbReference type="GO" id="GO:0140664">
    <property type="term" value="F:ATP-dependent DNA damage sensor activity"/>
    <property type="evidence" value="ECO:0007669"/>
    <property type="project" value="InterPro"/>
</dbReference>
<dbReference type="Gene3D" id="3.40.50.300">
    <property type="entry name" value="P-loop containing nucleotide triphosphate hydrolases"/>
    <property type="match status" value="1"/>
</dbReference>
<dbReference type="Pfam" id="PF01624">
    <property type="entry name" value="MutS_I"/>
    <property type="match status" value="1"/>
</dbReference>
<name>A0A0D6EM40_SPOSA</name>
<dbReference type="SUPFAM" id="SSF55271">
    <property type="entry name" value="DNA repair protein MutS, domain I"/>
    <property type="match status" value="1"/>
</dbReference>
<keyword evidence="4" id="KW-0067">ATP-binding</keyword>
<dbReference type="PIRSF" id="PIRSF037677">
    <property type="entry name" value="DNA_mis_repair_Msh6"/>
    <property type="match status" value="1"/>
</dbReference>
<dbReference type="Pfam" id="PF00488">
    <property type="entry name" value="MutS_V"/>
    <property type="match status" value="1"/>
</dbReference>
<gene>
    <name evidence="10" type="primary">SPOSA6832_02333</name>
</gene>
<dbReference type="SMART" id="SM00534">
    <property type="entry name" value="MUTSac"/>
    <property type="match status" value="1"/>
</dbReference>
<dbReference type="InterPro" id="IPR036678">
    <property type="entry name" value="MutS_con_dom_sf"/>
</dbReference>
<dbReference type="GO" id="GO:0043504">
    <property type="term" value="P:mitochondrial DNA repair"/>
    <property type="evidence" value="ECO:0007669"/>
    <property type="project" value="TreeGrafter"/>
</dbReference>
<dbReference type="Pfam" id="PF05192">
    <property type="entry name" value="MutS_III"/>
    <property type="match status" value="1"/>
</dbReference>
<evidence type="ECO:0000256" key="7">
    <source>
        <dbReference type="SAM" id="MobiDB-lite"/>
    </source>
</evidence>
<dbReference type="PANTHER" id="PTHR11361:SF34">
    <property type="entry name" value="DNA MISMATCH REPAIR PROTEIN MSH1, MITOCHONDRIAL"/>
    <property type="match status" value="1"/>
</dbReference>
<dbReference type="SUPFAM" id="SSF52540">
    <property type="entry name" value="P-loop containing nucleoside triphosphate hydrolases"/>
    <property type="match status" value="1"/>
</dbReference>
<dbReference type="Proteomes" id="UP000243876">
    <property type="component" value="Unassembled WGS sequence"/>
</dbReference>
<dbReference type="InterPro" id="IPR007696">
    <property type="entry name" value="DNA_mismatch_repair_MutS_core"/>
</dbReference>
<dbReference type="NCBIfam" id="NF003810">
    <property type="entry name" value="PRK05399.1"/>
    <property type="match status" value="1"/>
</dbReference>
<evidence type="ECO:0000313" key="11">
    <source>
        <dbReference type="Proteomes" id="UP000243876"/>
    </source>
</evidence>
<accession>A0A0D6EM40</accession>
<dbReference type="GO" id="GO:0005739">
    <property type="term" value="C:mitochondrion"/>
    <property type="evidence" value="ECO:0007669"/>
    <property type="project" value="TreeGrafter"/>
</dbReference>
<dbReference type="InterPro" id="IPR036187">
    <property type="entry name" value="DNA_mismatch_repair_MutS_sf"/>
</dbReference>
<dbReference type="InterPro" id="IPR027417">
    <property type="entry name" value="P-loop_NTPase"/>
</dbReference>
<evidence type="ECO:0000256" key="5">
    <source>
        <dbReference type="ARBA" id="ARBA00023125"/>
    </source>
</evidence>
<organism evidence="10 11">
    <name type="scientific">Sporidiobolus salmonicolor</name>
    <name type="common">Yeast-like fungus</name>
    <name type="synonym">Sporobolomyces salmonicolor</name>
    <dbReference type="NCBI Taxonomy" id="5005"/>
    <lineage>
        <taxon>Eukaryota</taxon>
        <taxon>Fungi</taxon>
        <taxon>Dikarya</taxon>
        <taxon>Basidiomycota</taxon>
        <taxon>Pucciniomycotina</taxon>
        <taxon>Microbotryomycetes</taxon>
        <taxon>Sporidiobolales</taxon>
        <taxon>Sporidiobolaceae</taxon>
        <taxon>Sporobolomyces</taxon>
    </lineage>
</organism>
<dbReference type="AlphaFoldDB" id="A0A0D6EM40"/>
<feature type="compositionally biased region" description="Basic and acidic residues" evidence="7">
    <location>
        <begin position="52"/>
        <end position="64"/>
    </location>
</feature>
<dbReference type="Gene3D" id="3.30.420.110">
    <property type="entry name" value="MutS, connector domain"/>
    <property type="match status" value="1"/>
</dbReference>
<proteinExistence type="inferred from homology"/>
<protein>
    <submittedName>
        <fullName evidence="10">SPOSA6832_02333-mRNA-1:cds</fullName>
    </submittedName>
</protein>
<evidence type="ECO:0000256" key="2">
    <source>
        <dbReference type="ARBA" id="ARBA00022741"/>
    </source>
</evidence>
<evidence type="ECO:0000256" key="3">
    <source>
        <dbReference type="ARBA" id="ARBA00022763"/>
    </source>
</evidence>
<keyword evidence="11" id="KW-1185">Reference proteome</keyword>
<dbReference type="SUPFAM" id="SSF48334">
    <property type="entry name" value="DNA repair protein MutS, domain III"/>
    <property type="match status" value="1"/>
</dbReference>
<dbReference type="SMART" id="SM00533">
    <property type="entry name" value="MUTSd"/>
    <property type="match status" value="1"/>
</dbReference>
<sequence length="980" mass="107540">MRLSPTVFAAVRATRASSTSSRVTAAVGSGAKKAKSAAAPRKVLLDEYGRERRPLPPLTRDGKTVDPAPSIAPTEVAPTKAAPLKRTVKRTKAAETQAGIPAPEEASKVRYADLTALLAAVRKDMDRYPDALVLTQVGMFFEAYFEHAAVVASALGFRLTSKEFGTRDSKKSHPMSGFPVAHLRKHVSTLVEAGHKVVIVEEFKEAGSLSGSTKRKVTRVVTPGTGVDESFVQMEKMNFVLGLGVVEGTTTDEVGMAYRDVSTGASFTRVSTLSSLRDNINLVQPKEVVVDERLKATALGERVLALLKGEQHRESLMVSSVSTSASAAESVLLAYLANTLVSMPVPQGSSTFVDPASVLQMDSVTLKSLEIRESLRGGLKGSLLQTVKRTMTPGGTRAPSTDLQTIQTRLNLVSAFHDSIPESRLYLRPILRSLDDTPRLLQRLYLRRGSAFDLLGLKRTMRALDTIRTEIDGRVPGLQEVEAGDYDAWQIEEIVALRHLMEKLGDYNTLPDEIEAAIDEEALTWQAKEAERKAALAAELGERAVEREAEEAARKGGEEEGLWGAKQSWIIQPAFSSALSDLHTELIQLRRSAFQLQANLRTKYASKGLRLKYVIKVGPAIHVQQQDGYAKIEADSNALQYQKSGSTRVYVLRRWVDLYNKINAVSTKIQQLESETLDILRTRVLDNYDSLLQTADALAELDVAMSFAELAQEKRWSKPIVDESKSLEIVEGRHPTVENALLLQNRQFTANSVAFRHPDDGESDPSLIHVVTGPNMAGKSTFLRQTALINILAQAGSFVPAESARVGIFDKVYSRVGARDELDRDRSTFMIEMDEATSILEGATSRSLPKQLIADTAQVLLDELGRGTSPIDGLAIAYAALEHLTHVNRCRTLFATHYHRLGDLLGYEESDARGKGEWEGVEFWCTNVEEAAESVRYIHEVRRGLNSDSGGLLIARLAGMPARAIQVARDMKERFLAGEV</sequence>
<dbReference type="GO" id="GO:0005634">
    <property type="term" value="C:nucleus"/>
    <property type="evidence" value="ECO:0007669"/>
    <property type="project" value="TreeGrafter"/>
</dbReference>
<dbReference type="InterPro" id="IPR000432">
    <property type="entry name" value="DNA_mismatch_repair_MutS_C"/>
</dbReference>
<evidence type="ECO:0000256" key="1">
    <source>
        <dbReference type="ARBA" id="ARBA00006271"/>
    </source>
</evidence>
<feature type="domain" description="DNA mismatch repair proteins mutS family" evidence="9">
    <location>
        <begin position="766"/>
        <end position="973"/>
    </location>
</feature>